<evidence type="ECO:0000313" key="4">
    <source>
        <dbReference type="Proteomes" id="UP000248961"/>
    </source>
</evidence>
<feature type="domain" description="BTB" evidence="2">
    <location>
        <begin position="51"/>
        <end position="117"/>
    </location>
</feature>
<dbReference type="PROSITE" id="PS50097">
    <property type="entry name" value="BTB"/>
    <property type="match status" value="1"/>
</dbReference>
<dbReference type="VEuPathDB" id="FungiDB:BO97DRAFT_385455"/>
<dbReference type="Pfam" id="PF00651">
    <property type="entry name" value="BTB"/>
    <property type="match status" value="1"/>
</dbReference>
<keyword evidence="4" id="KW-1185">Reference proteome</keyword>
<feature type="region of interest" description="Disordered" evidence="1">
    <location>
        <begin position="302"/>
        <end position="323"/>
    </location>
</feature>
<dbReference type="CDD" id="cd18186">
    <property type="entry name" value="BTB_POZ_ZBTB_KLHL-like"/>
    <property type="match status" value="1"/>
</dbReference>
<dbReference type="OrthoDB" id="6359816at2759"/>
<feature type="compositionally biased region" description="Basic residues" evidence="1">
    <location>
        <begin position="1"/>
        <end position="11"/>
    </location>
</feature>
<reference evidence="3 4" key="1">
    <citation type="submission" date="2018-02" db="EMBL/GenBank/DDBJ databases">
        <title>The genomes of Aspergillus section Nigri reveals drivers in fungal speciation.</title>
        <authorList>
            <consortium name="DOE Joint Genome Institute"/>
            <person name="Vesth T.C."/>
            <person name="Nybo J."/>
            <person name="Theobald S."/>
            <person name="Brandl J."/>
            <person name="Frisvad J.C."/>
            <person name="Nielsen K.F."/>
            <person name="Lyhne E.K."/>
            <person name="Kogle M.E."/>
            <person name="Kuo A."/>
            <person name="Riley R."/>
            <person name="Clum A."/>
            <person name="Nolan M."/>
            <person name="Lipzen A."/>
            <person name="Salamov A."/>
            <person name="Henrissat B."/>
            <person name="Wiebenga A."/>
            <person name="De vries R.P."/>
            <person name="Grigoriev I.V."/>
            <person name="Mortensen U.H."/>
            <person name="Andersen M.R."/>
            <person name="Baker S.E."/>
        </authorList>
    </citation>
    <scope>NUCLEOTIDE SEQUENCE [LARGE SCALE GENOMIC DNA]</scope>
    <source>
        <strain evidence="3 4">CBS 101889</strain>
    </source>
</reference>
<dbReference type="EMBL" id="KZ824272">
    <property type="protein sequence ID" value="RAL15184.1"/>
    <property type="molecule type" value="Genomic_DNA"/>
</dbReference>
<dbReference type="InterPro" id="IPR011333">
    <property type="entry name" value="SKP1/BTB/POZ_sf"/>
</dbReference>
<proteinExistence type="predicted"/>
<dbReference type="Gene3D" id="3.30.710.10">
    <property type="entry name" value="Potassium Channel Kv1.1, Chain A"/>
    <property type="match status" value="1"/>
</dbReference>
<dbReference type="PANTHER" id="PTHR47843:SF5">
    <property type="entry name" value="BTB_POZ DOMAIN PROTEIN"/>
    <property type="match status" value="1"/>
</dbReference>
<protein>
    <recommendedName>
        <fullName evidence="2">BTB domain-containing protein</fullName>
    </recommendedName>
</protein>
<dbReference type="PANTHER" id="PTHR47843">
    <property type="entry name" value="BTB DOMAIN-CONTAINING PROTEIN-RELATED"/>
    <property type="match status" value="1"/>
</dbReference>
<feature type="region of interest" description="Disordered" evidence="1">
    <location>
        <begin position="1"/>
        <end position="32"/>
    </location>
</feature>
<evidence type="ECO:0000259" key="2">
    <source>
        <dbReference type="PROSITE" id="PS50097"/>
    </source>
</evidence>
<feature type="compositionally biased region" description="Basic and acidic residues" evidence="1">
    <location>
        <begin position="129"/>
        <end position="145"/>
    </location>
</feature>
<sequence length="323" mass="35824">MGKKIKARRTPRLSMPKVEQPPLPASDMPDRDGQGTIVDLVSSLYLNSEYSDLVIVCQGKTFPAHRALVCCRSEYFRKACFGDFKEAKDPIHLDNTDPVLVEKVLEFLYKDSYTIGYISPQARYPPVDSSRRPEIETEHAGEHAATEVVSESGEGTNEDTKSLDNIAQDSVNEESPSGQGSVMDAAADCHPSYFHARMFGEADYFMINALKAKAKSEFRASFKDCSERDLIAEVIKELYSPRANYQELRKLAVDVVVNNLPSLREGFPPAIDFELLKTVPDFAIELCLATVDRYASKGLETKPSQIPTGAPHERFGFPGGGFV</sequence>
<dbReference type="SUPFAM" id="SSF54695">
    <property type="entry name" value="POZ domain"/>
    <property type="match status" value="1"/>
</dbReference>
<dbReference type="AlphaFoldDB" id="A0A395IAK6"/>
<organism evidence="3 4">
    <name type="scientific">Aspergillus homomorphus (strain CBS 101889)</name>
    <dbReference type="NCBI Taxonomy" id="1450537"/>
    <lineage>
        <taxon>Eukaryota</taxon>
        <taxon>Fungi</taxon>
        <taxon>Dikarya</taxon>
        <taxon>Ascomycota</taxon>
        <taxon>Pezizomycotina</taxon>
        <taxon>Eurotiomycetes</taxon>
        <taxon>Eurotiomycetidae</taxon>
        <taxon>Eurotiales</taxon>
        <taxon>Aspergillaceae</taxon>
        <taxon>Aspergillus</taxon>
        <taxon>Aspergillus subgen. Circumdati</taxon>
    </lineage>
</organism>
<evidence type="ECO:0000256" key="1">
    <source>
        <dbReference type="SAM" id="MobiDB-lite"/>
    </source>
</evidence>
<name>A0A395IAK6_ASPHC</name>
<dbReference type="RefSeq" id="XP_025554338.1">
    <property type="nucleotide sequence ID" value="XM_025693476.1"/>
</dbReference>
<gene>
    <name evidence="3" type="ORF">BO97DRAFT_385455</name>
</gene>
<dbReference type="Proteomes" id="UP000248961">
    <property type="component" value="Unassembled WGS sequence"/>
</dbReference>
<dbReference type="InterPro" id="IPR000210">
    <property type="entry name" value="BTB/POZ_dom"/>
</dbReference>
<dbReference type="STRING" id="1450537.A0A395IAK6"/>
<accession>A0A395IAK6</accession>
<feature type="region of interest" description="Disordered" evidence="1">
    <location>
        <begin position="125"/>
        <end position="161"/>
    </location>
</feature>
<evidence type="ECO:0000313" key="3">
    <source>
        <dbReference type="EMBL" id="RAL15184.1"/>
    </source>
</evidence>
<dbReference type="GeneID" id="37197765"/>